<evidence type="ECO:0000313" key="2">
    <source>
        <dbReference type="EMBL" id="SUJ27834.1"/>
    </source>
</evidence>
<feature type="transmembrane region" description="Helical" evidence="1">
    <location>
        <begin position="66"/>
        <end position="83"/>
    </location>
</feature>
<gene>
    <name evidence="2" type="ORF">NCTC11388_04225</name>
</gene>
<feature type="transmembrane region" description="Helical" evidence="1">
    <location>
        <begin position="7"/>
        <end position="27"/>
    </location>
</feature>
<keyword evidence="1" id="KW-0812">Transmembrane</keyword>
<sequence>MRYHRLLRFFLIGLLFIIQLLFLLAIFRENMQSPWVSVFIIAISILILVSYIRAPIHHDKHLYDHILVSIGVPLGAISCYYLHTHFHLGTVFSAGIIGTGGSFVPLLNKRSSYLQQLPAAIYCGAFVGMSSEGIANGFTFILAASICTAVLLVVSKSLFSGIGGKLGTLAFLGVSITYLIIFLIR</sequence>
<dbReference type="EMBL" id="UGYW01000002">
    <property type="protein sequence ID" value="SUJ27834.1"/>
    <property type="molecule type" value="Genomic_DNA"/>
</dbReference>
<protein>
    <submittedName>
        <fullName evidence="2">Uncharacterized protein</fullName>
    </submittedName>
</protein>
<feature type="transmembrane region" description="Helical" evidence="1">
    <location>
        <begin position="134"/>
        <end position="154"/>
    </location>
</feature>
<feature type="transmembrane region" description="Helical" evidence="1">
    <location>
        <begin position="33"/>
        <end position="54"/>
    </location>
</feature>
<name>A0A380CS82_SPHSI</name>
<keyword evidence="1" id="KW-0472">Membrane</keyword>
<feature type="transmembrane region" description="Helical" evidence="1">
    <location>
        <begin position="89"/>
        <end position="107"/>
    </location>
</feature>
<evidence type="ECO:0000313" key="3">
    <source>
        <dbReference type="Proteomes" id="UP000254893"/>
    </source>
</evidence>
<reference evidence="2 3" key="1">
    <citation type="submission" date="2018-06" db="EMBL/GenBank/DDBJ databases">
        <authorList>
            <consortium name="Pathogen Informatics"/>
            <person name="Doyle S."/>
        </authorList>
    </citation>
    <scope>NUCLEOTIDE SEQUENCE [LARGE SCALE GENOMIC DNA]</scope>
    <source>
        <strain evidence="2 3">NCTC11388</strain>
    </source>
</reference>
<dbReference type="RefSeq" id="WP_115171527.1">
    <property type="nucleotide sequence ID" value="NZ_UGYW01000002.1"/>
</dbReference>
<organism evidence="2 3">
    <name type="scientific">Sphingobacterium spiritivorum</name>
    <name type="common">Flavobacterium spiritivorum</name>
    <dbReference type="NCBI Taxonomy" id="258"/>
    <lineage>
        <taxon>Bacteria</taxon>
        <taxon>Pseudomonadati</taxon>
        <taxon>Bacteroidota</taxon>
        <taxon>Sphingobacteriia</taxon>
        <taxon>Sphingobacteriales</taxon>
        <taxon>Sphingobacteriaceae</taxon>
        <taxon>Sphingobacterium</taxon>
    </lineage>
</organism>
<dbReference type="AlphaFoldDB" id="A0A380CS82"/>
<accession>A0A380CS82</accession>
<dbReference type="Proteomes" id="UP000254893">
    <property type="component" value="Unassembled WGS sequence"/>
</dbReference>
<keyword evidence="1" id="KW-1133">Transmembrane helix</keyword>
<feature type="transmembrane region" description="Helical" evidence="1">
    <location>
        <begin position="166"/>
        <end position="184"/>
    </location>
</feature>
<evidence type="ECO:0000256" key="1">
    <source>
        <dbReference type="SAM" id="Phobius"/>
    </source>
</evidence>
<proteinExistence type="predicted"/>